<feature type="compositionally biased region" description="Polar residues" evidence="1">
    <location>
        <begin position="21"/>
        <end position="46"/>
    </location>
</feature>
<evidence type="ECO:0000313" key="2">
    <source>
        <dbReference type="EMBL" id="MDQ2106730.1"/>
    </source>
</evidence>
<dbReference type="RefSeq" id="WP_306712283.1">
    <property type="nucleotide sequence ID" value="NZ_JAUJFI010000342.1"/>
</dbReference>
<protein>
    <submittedName>
        <fullName evidence="2">Uncharacterized protein</fullName>
    </submittedName>
</protein>
<evidence type="ECO:0000256" key="1">
    <source>
        <dbReference type="SAM" id="MobiDB-lite"/>
    </source>
</evidence>
<keyword evidence="3" id="KW-1185">Reference proteome</keyword>
<dbReference type="EMBL" id="JAUJFI010000342">
    <property type="protein sequence ID" value="MDQ2106730.1"/>
    <property type="molecule type" value="Genomic_DNA"/>
</dbReference>
<feature type="region of interest" description="Disordered" evidence="1">
    <location>
        <begin position="1"/>
        <end position="76"/>
    </location>
</feature>
<feature type="compositionally biased region" description="Polar residues" evidence="1">
    <location>
        <begin position="53"/>
        <end position="62"/>
    </location>
</feature>
<proteinExistence type="predicted"/>
<reference evidence="2 3" key="1">
    <citation type="submission" date="2023-06" db="EMBL/GenBank/DDBJ databases">
        <title>Azospirillum isscasensis sp.nov, a bacterium isolated from rhizosphere soil of rice.</title>
        <authorList>
            <person name="Wang H."/>
        </authorList>
    </citation>
    <scope>NUCLEOTIDE SEQUENCE [LARGE SCALE GENOMIC DNA]</scope>
    <source>
        <strain evidence="2 3">C340-1</strain>
    </source>
</reference>
<sequence length="306" mass="33595">MMNTLTNRGRRQPQKDRSNAEQHASQEIPQGQQETPVDAATESTVDQPPPPDFSTSPRTVSGNSSNDDAASAEADSDFTELEAGVFEHIEEVQILISDMDQHRATGRTAKLDFESRMAVIAAKFAPLYARIAAMPPEERRTFLAAPATQGGVEKKWPDARAVDPYAVMMVHKYLFDGNKARTGAIKVMCNRIGYTAAALAETGKLDFDDAREFVMKNGMFGKISLAYTAKKKNKYEVGLSVVDAKSAKISFSIPEDDGFSPGSYRAFLVRKGEGAEYHVVDDLAPDEKSLSQIIERYYVRGPEGNA</sequence>
<accession>A0ABU0WR51</accession>
<name>A0ABU0WR51_9PROT</name>
<evidence type="ECO:0000313" key="3">
    <source>
        <dbReference type="Proteomes" id="UP001227317"/>
    </source>
</evidence>
<organism evidence="2 3">
    <name type="scientific">Azospirillum isscasi</name>
    <dbReference type="NCBI Taxonomy" id="3053926"/>
    <lineage>
        <taxon>Bacteria</taxon>
        <taxon>Pseudomonadati</taxon>
        <taxon>Pseudomonadota</taxon>
        <taxon>Alphaproteobacteria</taxon>
        <taxon>Rhodospirillales</taxon>
        <taxon>Azospirillaceae</taxon>
        <taxon>Azospirillum</taxon>
    </lineage>
</organism>
<dbReference type="Proteomes" id="UP001227317">
    <property type="component" value="Unassembled WGS sequence"/>
</dbReference>
<comment type="caution">
    <text evidence="2">The sequence shown here is derived from an EMBL/GenBank/DDBJ whole genome shotgun (WGS) entry which is preliminary data.</text>
</comment>
<feature type="compositionally biased region" description="Low complexity" evidence="1">
    <location>
        <begin position="63"/>
        <end position="73"/>
    </location>
</feature>
<gene>
    <name evidence="2" type="ORF">QSG27_28865</name>
</gene>